<proteinExistence type="predicted"/>
<keyword evidence="1" id="KW-0560">Oxidoreductase</keyword>
<dbReference type="Gene3D" id="1.20.58.480">
    <property type="match status" value="2"/>
</dbReference>
<dbReference type="GO" id="GO:0019441">
    <property type="term" value="P:L-tryptophan catabolic process to kynurenine"/>
    <property type="evidence" value="ECO:0007669"/>
    <property type="project" value="InterPro"/>
</dbReference>
<dbReference type="GO" id="GO:0020037">
    <property type="term" value="F:heme binding"/>
    <property type="evidence" value="ECO:0007669"/>
    <property type="project" value="InterPro"/>
</dbReference>
<dbReference type="InterPro" id="IPR037217">
    <property type="entry name" value="Trp/Indoleamine_2_3_dOase-like"/>
</dbReference>
<organism evidence="1 2">
    <name type="scientific">Actinopolyspora mzabensis</name>
    <dbReference type="NCBI Taxonomy" id="995066"/>
    <lineage>
        <taxon>Bacteria</taxon>
        <taxon>Bacillati</taxon>
        <taxon>Actinomycetota</taxon>
        <taxon>Actinomycetes</taxon>
        <taxon>Actinopolysporales</taxon>
        <taxon>Actinopolysporaceae</taxon>
        <taxon>Actinopolyspora</taxon>
    </lineage>
</organism>
<keyword evidence="1" id="KW-0223">Dioxygenase</keyword>
<evidence type="ECO:0000313" key="1">
    <source>
        <dbReference type="EMBL" id="SDJ63968.1"/>
    </source>
</evidence>
<gene>
    <name evidence="1" type="ORF">SAMN04487820_1017</name>
</gene>
<protein>
    <submittedName>
        <fullName evidence="1">Tryptophan 2,3-dioxygenase</fullName>
    </submittedName>
</protein>
<name>A0A1G8VD34_ACTMZ</name>
<dbReference type="Proteomes" id="UP000199213">
    <property type="component" value="Unassembled WGS sequence"/>
</dbReference>
<dbReference type="InterPro" id="IPR004981">
    <property type="entry name" value="Trp_2_3_dOase"/>
</dbReference>
<dbReference type="Pfam" id="PF03301">
    <property type="entry name" value="Trp_dioxygenase"/>
    <property type="match status" value="2"/>
</dbReference>
<dbReference type="PANTHER" id="PTHR10138:SF0">
    <property type="entry name" value="TRYPTOPHAN 2,3-DIOXYGENASE"/>
    <property type="match status" value="1"/>
</dbReference>
<dbReference type="GO" id="GO:0046872">
    <property type="term" value="F:metal ion binding"/>
    <property type="evidence" value="ECO:0007669"/>
    <property type="project" value="InterPro"/>
</dbReference>
<keyword evidence="2" id="KW-1185">Reference proteome</keyword>
<dbReference type="GO" id="GO:0004833">
    <property type="term" value="F:L-tryptophan 2,3-dioxygenase activity"/>
    <property type="evidence" value="ECO:0007669"/>
    <property type="project" value="InterPro"/>
</dbReference>
<dbReference type="PANTHER" id="PTHR10138">
    <property type="entry name" value="TRYPTOPHAN 2,3-DIOXYGENASE"/>
    <property type="match status" value="1"/>
</dbReference>
<dbReference type="EMBL" id="FNFM01000001">
    <property type="protein sequence ID" value="SDJ63968.1"/>
    <property type="molecule type" value="Genomic_DNA"/>
</dbReference>
<accession>A0A1G8VD34</accession>
<dbReference type="GO" id="GO:0019442">
    <property type="term" value="P:L-tryptophan catabolic process to acetyl-CoA"/>
    <property type="evidence" value="ECO:0007669"/>
    <property type="project" value="TreeGrafter"/>
</dbReference>
<dbReference type="AlphaFoldDB" id="A0A1G8VD34"/>
<reference evidence="2" key="1">
    <citation type="submission" date="2016-10" db="EMBL/GenBank/DDBJ databases">
        <authorList>
            <person name="Varghese N."/>
            <person name="Submissions S."/>
        </authorList>
    </citation>
    <scope>NUCLEOTIDE SEQUENCE [LARGE SCALE GENOMIC DNA]</scope>
    <source>
        <strain evidence="2">DSM 45460</strain>
    </source>
</reference>
<sequence length="209" mass="23403">MSTVTYSQYLQLKQLLSLQQPLTPDDDREIHDGERLFIVVHQASETLLSQALTDLRHIEAGLCDSECSDHRANRAARVVETLESHLVLLRSSLKPEHFQLFRDRFGTASGLQSKQFHELFEITHRLAQRHAAGGVESGGIELAERELVRLRAATRSWRYTHLKLVEHMLGDQQGTGETSGVEYLRQRMDEATTEIAGGGDGSTTEPPGC</sequence>
<dbReference type="RefSeq" id="WP_176797742.1">
    <property type="nucleotide sequence ID" value="NZ_FNFM01000001.1"/>
</dbReference>
<dbReference type="SUPFAM" id="SSF140959">
    <property type="entry name" value="Indolic compounds 2,3-dioxygenase-like"/>
    <property type="match status" value="1"/>
</dbReference>
<evidence type="ECO:0000313" key="2">
    <source>
        <dbReference type="Proteomes" id="UP000199213"/>
    </source>
</evidence>